<name>A0A1J1IDA0_9DIPT</name>
<evidence type="ECO:0000313" key="2">
    <source>
        <dbReference type="Proteomes" id="UP000183832"/>
    </source>
</evidence>
<proteinExistence type="predicted"/>
<reference evidence="1 2" key="1">
    <citation type="submission" date="2015-04" db="EMBL/GenBank/DDBJ databases">
        <authorList>
            <person name="Syromyatnikov M.Y."/>
            <person name="Popov V.N."/>
        </authorList>
    </citation>
    <scope>NUCLEOTIDE SEQUENCE [LARGE SCALE GENOMIC DNA]</scope>
</reference>
<accession>A0A1J1IDA0</accession>
<evidence type="ECO:0000313" key="1">
    <source>
        <dbReference type="EMBL" id="CRK98263.1"/>
    </source>
</evidence>
<dbReference type="Proteomes" id="UP000183832">
    <property type="component" value="Unassembled WGS sequence"/>
</dbReference>
<keyword evidence="2" id="KW-1185">Reference proteome</keyword>
<organism evidence="1 2">
    <name type="scientific">Clunio marinus</name>
    <dbReference type="NCBI Taxonomy" id="568069"/>
    <lineage>
        <taxon>Eukaryota</taxon>
        <taxon>Metazoa</taxon>
        <taxon>Ecdysozoa</taxon>
        <taxon>Arthropoda</taxon>
        <taxon>Hexapoda</taxon>
        <taxon>Insecta</taxon>
        <taxon>Pterygota</taxon>
        <taxon>Neoptera</taxon>
        <taxon>Endopterygota</taxon>
        <taxon>Diptera</taxon>
        <taxon>Nematocera</taxon>
        <taxon>Chironomoidea</taxon>
        <taxon>Chironomidae</taxon>
        <taxon>Clunio</taxon>
    </lineage>
</organism>
<dbReference type="AlphaFoldDB" id="A0A1J1IDA0"/>
<protein>
    <submittedName>
        <fullName evidence="1">CLUMA_CG011625, isoform A</fullName>
    </submittedName>
</protein>
<gene>
    <name evidence="1" type="ORF">CLUMA_CG011625</name>
</gene>
<sequence>MKLPSQQNTVQQEKSHLVFMKQHEHYLLLSFLPFSCLFNHPHIADGKEEEEEEERRNQLL</sequence>
<dbReference type="EMBL" id="CVRI01000047">
    <property type="protein sequence ID" value="CRK98263.1"/>
    <property type="molecule type" value="Genomic_DNA"/>
</dbReference>